<evidence type="ECO:0000256" key="1">
    <source>
        <dbReference type="ARBA" id="ARBA00022884"/>
    </source>
</evidence>
<evidence type="ECO:0000256" key="3">
    <source>
        <dbReference type="SAM" id="MobiDB-lite"/>
    </source>
</evidence>
<sequence>MGKRQQKAETFKRRGKGKDLVEDVAEVPEVEVAEKDKKHVVERSEKRSSKKRKAAEDTEGSDRKKQKQEHTPRYIVFVGNLPFDATKESIMEHFEQVGGIVDCRLMTDKKTKKPKGFAFMEFKDAETLKKALKFHHTFFKKRQINVELTAGGGGNAEGRQAKLKAKNEKLTQERANMHKKVQEKKQESESSYSKDTEAAEQPAKEAAPAPAKRTKNKDKYSKDGQAKNDFPKRAKKYATGVNAIAGSNMRTFMGQQEQ</sequence>
<reference evidence="5 6" key="1">
    <citation type="journal article" date="2017" name="Mycologia">
        <title>Bifiguratus adelaidae, gen. et sp. nov., a new member of Mucoromycotina in endophytic and soil-dwelling habitats.</title>
        <authorList>
            <person name="Torres-Cruz T.J."/>
            <person name="Billingsley Tobias T.L."/>
            <person name="Almatruk M."/>
            <person name="Hesse C."/>
            <person name="Kuske C.R."/>
            <person name="Desiro A."/>
            <person name="Benucci G.M."/>
            <person name="Bonito G."/>
            <person name="Stajich J.E."/>
            <person name="Dunlap C."/>
            <person name="Arnold A.E."/>
            <person name="Porras-Alfaro A."/>
        </authorList>
    </citation>
    <scope>NUCLEOTIDE SEQUENCE [LARGE SCALE GENOMIC DNA]</scope>
    <source>
        <strain evidence="5 6">AZ0501</strain>
    </source>
</reference>
<feature type="compositionally biased region" description="Basic and acidic residues" evidence="3">
    <location>
        <begin position="54"/>
        <end position="71"/>
    </location>
</feature>
<dbReference type="SUPFAM" id="SSF54928">
    <property type="entry name" value="RNA-binding domain, RBD"/>
    <property type="match status" value="1"/>
</dbReference>
<feature type="region of interest" description="Disordered" evidence="3">
    <location>
        <begin position="1"/>
        <end position="71"/>
    </location>
</feature>
<dbReference type="GO" id="GO:0019843">
    <property type="term" value="F:rRNA binding"/>
    <property type="evidence" value="ECO:0007669"/>
    <property type="project" value="TreeGrafter"/>
</dbReference>
<dbReference type="GO" id="GO:0042274">
    <property type="term" value="P:ribosomal small subunit biogenesis"/>
    <property type="evidence" value="ECO:0007669"/>
    <property type="project" value="TreeGrafter"/>
</dbReference>
<dbReference type="AlphaFoldDB" id="A0A261XXD9"/>
<dbReference type="InterPro" id="IPR012677">
    <property type="entry name" value="Nucleotide-bd_a/b_plait_sf"/>
</dbReference>
<evidence type="ECO:0000313" key="5">
    <source>
        <dbReference type="EMBL" id="OZJ03035.1"/>
    </source>
</evidence>
<dbReference type="GO" id="GO:0005730">
    <property type="term" value="C:nucleolus"/>
    <property type="evidence" value="ECO:0007669"/>
    <property type="project" value="TreeGrafter"/>
</dbReference>
<feature type="compositionally biased region" description="Basic and acidic residues" evidence="3">
    <location>
        <begin position="183"/>
        <end position="197"/>
    </location>
</feature>
<dbReference type="SMART" id="SM00360">
    <property type="entry name" value="RRM"/>
    <property type="match status" value="1"/>
</dbReference>
<proteinExistence type="predicted"/>
<evidence type="ECO:0000256" key="2">
    <source>
        <dbReference type="PROSITE-ProRule" id="PRU00176"/>
    </source>
</evidence>
<dbReference type="InterPro" id="IPR034228">
    <property type="entry name" value="Nop6_RRM"/>
</dbReference>
<gene>
    <name evidence="5" type="ORF">BZG36_03266</name>
</gene>
<dbReference type="OrthoDB" id="439808at2759"/>
<organism evidence="5 6">
    <name type="scientific">Bifiguratus adelaidae</name>
    <dbReference type="NCBI Taxonomy" id="1938954"/>
    <lineage>
        <taxon>Eukaryota</taxon>
        <taxon>Fungi</taxon>
        <taxon>Fungi incertae sedis</taxon>
        <taxon>Mucoromycota</taxon>
        <taxon>Mucoromycotina</taxon>
        <taxon>Endogonomycetes</taxon>
        <taxon>Endogonales</taxon>
        <taxon>Endogonales incertae sedis</taxon>
        <taxon>Bifiguratus</taxon>
    </lineage>
</organism>
<evidence type="ECO:0000259" key="4">
    <source>
        <dbReference type="PROSITE" id="PS50102"/>
    </source>
</evidence>
<dbReference type="PROSITE" id="PS50102">
    <property type="entry name" value="RRM"/>
    <property type="match status" value="1"/>
</dbReference>
<feature type="compositionally biased region" description="Basic and acidic residues" evidence="3">
    <location>
        <begin position="217"/>
        <end position="232"/>
    </location>
</feature>
<feature type="region of interest" description="Disordered" evidence="3">
    <location>
        <begin position="149"/>
        <end position="235"/>
    </location>
</feature>
<dbReference type="InterPro" id="IPR000504">
    <property type="entry name" value="RRM_dom"/>
</dbReference>
<dbReference type="Pfam" id="PF00076">
    <property type="entry name" value="RRM_1"/>
    <property type="match status" value="1"/>
</dbReference>
<dbReference type="InterPro" id="IPR035979">
    <property type="entry name" value="RBD_domain_sf"/>
</dbReference>
<name>A0A261XXD9_9FUNG</name>
<feature type="compositionally biased region" description="Basic and acidic residues" evidence="3">
    <location>
        <begin position="1"/>
        <end position="21"/>
    </location>
</feature>
<feature type="compositionally biased region" description="Basic and acidic residues" evidence="3">
    <location>
        <begin position="165"/>
        <end position="176"/>
    </location>
</feature>
<feature type="compositionally biased region" description="Basic and acidic residues" evidence="3">
    <location>
        <begin position="32"/>
        <end position="47"/>
    </location>
</feature>
<feature type="domain" description="RRM" evidence="4">
    <location>
        <begin position="74"/>
        <end position="151"/>
    </location>
</feature>
<dbReference type="Gene3D" id="3.30.70.330">
    <property type="match status" value="1"/>
</dbReference>
<dbReference type="CDD" id="cd12400">
    <property type="entry name" value="RRM_Nop6"/>
    <property type="match status" value="1"/>
</dbReference>
<accession>A0A261XXD9</accession>
<keyword evidence="6" id="KW-1185">Reference proteome</keyword>
<protein>
    <recommendedName>
        <fullName evidence="4">RRM domain-containing protein</fullName>
    </recommendedName>
</protein>
<dbReference type="PANTHER" id="PTHR23236">
    <property type="entry name" value="EUKARYOTIC TRANSLATION INITIATION FACTOR 4B/4H"/>
    <property type="match status" value="1"/>
</dbReference>
<dbReference type="PANTHER" id="PTHR23236:SF51">
    <property type="entry name" value="NUCLEOLAR PROTEIN 6"/>
    <property type="match status" value="1"/>
</dbReference>
<dbReference type="Proteomes" id="UP000242875">
    <property type="component" value="Unassembled WGS sequence"/>
</dbReference>
<dbReference type="EMBL" id="MVBO01000109">
    <property type="protein sequence ID" value="OZJ03035.1"/>
    <property type="molecule type" value="Genomic_DNA"/>
</dbReference>
<feature type="compositionally biased region" description="Acidic residues" evidence="3">
    <location>
        <begin position="22"/>
        <end position="31"/>
    </location>
</feature>
<evidence type="ECO:0000313" key="6">
    <source>
        <dbReference type="Proteomes" id="UP000242875"/>
    </source>
</evidence>
<keyword evidence="1 2" id="KW-0694">RNA-binding</keyword>
<comment type="caution">
    <text evidence="5">The sequence shown here is derived from an EMBL/GenBank/DDBJ whole genome shotgun (WGS) entry which is preliminary data.</text>
</comment>
<feature type="compositionally biased region" description="Low complexity" evidence="3">
    <location>
        <begin position="198"/>
        <end position="211"/>
    </location>
</feature>